<reference evidence="1 2" key="1">
    <citation type="journal article" date="2014" name="Int. J. Syst. Evol. Microbiol.">
        <title>Complete genome sequence of Corynebacterium casei LMG S-19264T (=DSM 44701T), isolated from a smear-ripened cheese.</title>
        <authorList>
            <consortium name="US DOE Joint Genome Institute (JGI-PGF)"/>
            <person name="Walter F."/>
            <person name="Albersmeier A."/>
            <person name="Kalinowski J."/>
            <person name="Ruckert C."/>
        </authorList>
    </citation>
    <scope>NUCLEOTIDE SEQUENCE [LARGE SCALE GENOMIC DNA]</scope>
    <source>
        <strain evidence="1 2">CGMCC 1.7286</strain>
    </source>
</reference>
<evidence type="ECO:0000313" key="1">
    <source>
        <dbReference type="EMBL" id="GGO83593.1"/>
    </source>
</evidence>
<name>A0A918DV17_9GAMM</name>
<protein>
    <submittedName>
        <fullName evidence="1">Uncharacterized protein</fullName>
    </submittedName>
</protein>
<accession>A0A918DV17</accession>
<dbReference type="AlphaFoldDB" id="A0A918DV17"/>
<dbReference type="EMBL" id="BMLT01000006">
    <property type="protein sequence ID" value="GGO83593.1"/>
    <property type="molecule type" value="Genomic_DNA"/>
</dbReference>
<dbReference type="Proteomes" id="UP000599578">
    <property type="component" value="Unassembled WGS sequence"/>
</dbReference>
<dbReference type="RefSeq" id="WP_188861203.1">
    <property type="nucleotide sequence ID" value="NZ_BMLT01000006.1"/>
</dbReference>
<gene>
    <name evidence="1" type="ORF">GCM10011348_27740</name>
</gene>
<sequence length="171" mass="19180">MTSHPLLPMPAASTEISDSYALLGRALAYATEFENNCRTLAHLTDVISSESEYSYEIYSLLASGTLYEKIRALSSKYELPERAEDAIQLARKARNVIAHSISNEHKSLLSTSDGRSFFRANVFAEMDALIEGNQLVEDMIRLFSQGSSLSYGSERIEYFFAICEWLDGKNK</sequence>
<keyword evidence="2" id="KW-1185">Reference proteome</keyword>
<comment type="caution">
    <text evidence="1">The sequence shown here is derived from an EMBL/GenBank/DDBJ whole genome shotgun (WGS) entry which is preliminary data.</text>
</comment>
<proteinExistence type="predicted"/>
<evidence type="ECO:0000313" key="2">
    <source>
        <dbReference type="Proteomes" id="UP000599578"/>
    </source>
</evidence>
<organism evidence="1 2">
    <name type="scientific">Marinobacterium nitratireducens</name>
    <dbReference type="NCBI Taxonomy" id="518897"/>
    <lineage>
        <taxon>Bacteria</taxon>
        <taxon>Pseudomonadati</taxon>
        <taxon>Pseudomonadota</taxon>
        <taxon>Gammaproteobacteria</taxon>
        <taxon>Oceanospirillales</taxon>
        <taxon>Oceanospirillaceae</taxon>
        <taxon>Marinobacterium</taxon>
    </lineage>
</organism>